<dbReference type="GO" id="GO:0003941">
    <property type="term" value="F:L-serine ammonia-lyase activity"/>
    <property type="evidence" value="ECO:0007669"/>
    <property type="project" value="UniProtKB-EC"/>
</dbReference>
<keyword evidence="4" id="KW-0663">Pyridoxal phosphate</keyword>
<dbReference type="GO" id="GO:0006565">
    <property type="term" value="P:L-serine catabolic process"/>
    <property type="evidence" value="ECO:0007669"/>
    <property type="project" value="TreeGrafter"/>
</dbReference>
<evidence type="ECO:0000256" key="1">
    <source>
        <dbReference type="ARBA" id="ARBA00001933"/>
    </source>
</evidence>
<dbReference type="InterPro" id="IPR036052">
    <property type="entry name" value="TrpB-like_PALP_sf"/>
</dbReference>
<dbReference type="GO" id="GO:0009097">
    <property type="term" value="P:isoleucine biosynthetic process"/>
    <property type="evidence" value="ECO:0007669"/>
    <property type="project" value="TreeGrafter"/>
</dbReference>
<dbReference type="OrthoDB" id="7773036at2759"/>
<evidence type="ECO:0000313" key="8">
    <source>
        <dbReference type="EMBL" id="KOO21083.1"/>
    </source>
</evidence>
<dbReference type="Proteomes" id="UP000037460">
    <property type="component" value="Unassembled WGS sequence"/>
</dbReference>
<accession>A0A0M0J4C7</accession>
<proteinExistence type="inferred from homology"/>
<dbReference type="InterPro" id="IPR001926">
    <property type="entry name" value="TrpB-like_PALP"/>
</dbReference>
<evidence type="ECO:0000313" key="9">
    <source>
        <dbReference type="Proteomes" id="UP000037460"/>
    </source>
</evidence>
<evidence type="ECO:0000256" key="3">
    <source>
        <dbReference type="ARBA" id="ARBA00012093"/>
    </source>
</evidence>
<dbReference type="PANTHER" id="PTHR48078:SF2">
    <property type="entry name" value="CATABOLIC L-SERINE_THREONINE DEHYDRATASE"/>
    <property type="match status" value="1"/>
</dbReference>
<organism evidence="8 9">
    <name type="scientific">Chrysochromulina tobinii</name>
    <dbReference type="NCBI Taxonomy" id="1460289"/>
    <lineage>
        <taxon>Eukaryota</taxon>
        <taxon>Haptista</taxon>
        <taxon>Haptophyta</taxon>
        <taxon>Prymnesiophyceae</taxon>
        <taxon>Prymnesiales</taxon>
        <taxon>Chrysochromulinaceae</taxon>
        <taxon>Chrysochromulina</taxon>
    </lineage>
</organism>
<keyword evidence="9" id="KW-1185">Reference proteome</keyword>
<protein>
    <recommendedName>
        <fullName evidence="3">L-serine ammonia-lyase</fullName>
        <ecNumber evidence="3">4.3.1.17</ecNumber>
    </recommendedName>
</protein>
<evidence type="ECO:0000256" key="2">
    <source>
        <dbReference type="ARBA" id="ARBA00010869"/>
    </source>
</evidence>
<sequence>MPPGLISQTPLLESAPLSAAVGTRVLLKVDALQPSGSFKDRGMAFMCSTLRERGVTSVICSSGGNAGHAVAAMGRRLGMSVKVIVPTTTKRIMLDKIRAQGAEVTVHGANWNEADGLARELVAADPAAEYIPPYDHELLWEGHSSLVDELVAAGIRPGAVVASVGGGGLINGLYVGMRRHGWHDVRVVSAETDGANCFAAAFAAGKPVRLNAITSVATSLGALQCSATSLRLAAEHPTTACTHDEVVVVVCGGSGVNWEIMEQWKRDGLWAA</sequence>
<dbReference type="PANTHER" id="PTHR48078">
    <property type="entry name" value="THREONINE DEHYDRATASE, MITOCHONDRIAL-RELATED"/>
    <property type="match status" value="1"/>
</dbReference>
<dbReference type="PROSITE" id="PS00165">
    <property type="entry name" value="DEHYDRATASE_SER_THR"/>
    <property type="match status" value="1"/>
</dbReference>
<evidence type="ECO:0000259" key="7">
    <source>
        <dbReference type="Pfam" id="PF00291"/>
    </source>
</evidence>
<dbReference type="InterPro" id="IPR000634">
    <property type="entry name" value="Ser/Thr_deHydtase_PyrdxlP-BS"/>
</dbReference>
<gene>
    <name evidence="8" type="ORF">Ctob_000487</name>
</gene>
<dbReference type="Gene3D" id="3.40.50.1100">
    <property type="match status" value="2"/>
</dbReference>
<evidence type="ECO:0000256" key="5">
    <source>
        <dbReference type="ARBA" id="ARBA00023239"/>
    </source>
</evidence>
<dbReference type="AlphaFoldDB" id="A0A0M0J4C7"/>
<comment type="cofactor">
    <cofactor evidence="1">
        <name>pyridoxal 5'-phosphate</name>
        <dbReference type="ChEBI" id="CHEBI:597326"/>
    </cofactor>
</comment>
<dbReference type="EMBL" id="JWZX01003391">
    <property type="protein sequence ID" value="KOO21083.1"/>
    <property type="molecule type" value="Genomic_DNA"/>
</dbReference>
<comment type="catalytic activity">
    <reaction evidence="6">
        <text>L-serine = pyruvate + NH4(+)</text>
        <dbReference type="Rhea" id="RHEA:19169"/>
        <dbReference type="ChEBI" id="CHEBI:15361"/>
        <dbReference type="ChEBI" id="CHEBI:28938"/>
        <dbReference type="ChEBI" id="CHEBI:33384"/>
        <dbReference type="EC" id="4.3.1.17"/>
    </reaction>
</comment>
<reference evidence="9" key="1">
    <citation type="journal article" date="2015" name="PLoS Genet.">
        <title>Genome Sequence and Transcriptome Analyses of Chrysochromulina tobin: Metabolic Tools for Enhanced Algal Fitness in the Prominent Order Prymnesiales (Haptophyceae).</title>
        <authorList>
            <person name="Hovde B.T."/>
            <person name="Deodato C.R."/>
            <person name="Hunsperger H.M."/>
            <person name="Ryken S.A."/>
            <person name="Yost W."/>
            <person name="Jha R.K."/>
            <person name="Patterson J."/>
            <person name="Monnat R.J. Jr."/>
            <person name="Barlow S.B."/>
            <person name="Starkenburg S.R."/>
            <person name="Cattolico R.A."/>
        </authorList>
    </citation>
    <scope>NUCLEOTIDE SEQUENCE</scope>
    <source>
        <strain evidence="9">CCMP291</strain>
    </source>
</reference>
<dbReference type="EC" id="4.3.1.17" evidence="3"/>
<comment type="similarity">
    <text evidence="2">Belongs to the serine/threonine dehydratase family.</text>
</comment>
<evidence type="ECO:0000256" key="6">
    <source>
        <dbReference type="ARBA" id="ARBA00049406"/>
    </source>
</evidence>
<feature type="domain" description="Tryptophan synthase beta chain-like PALP" evidence="7">
    <location>
        <begin position="5"/>
        <end position="239"/>
    </location>
</feature>
<dbReference type="SUPFAM" id="SSF53686">
    <property type="entry name" value="Tryptophan synthase beta subunit-like PLP-dependent enzymes"/>
    <property type="match status" value="1"/>
</dbReference>
<dbReference type="GO" id="GO:0030170">
    <property type="term" value="F:pyridoxal phosphate binding"/>
    <property type="evidence" value="ECO:0007669"/>
    <property type="project" value="InterPro"/>
</dbReference>
<dbReference type="InterPro" id="IPR050147">
    <property type="entry name" value="Ser/Thr_Dehydratase"/>
</dbReference>
<dbReference type="GO" id="GO:0004794">
    <property type="term" value="F:threonine deaminase activity"/>
    <property type="evidence" value="ECO:0007669"/>
    <property type="project" value="TreeGrafter"/>
</dbReference>
<evidence type="ECO:0000256" key="4">
    <source>
        <dbReference type="ARBA" id="ARBA00022898"/>
    </source>
</evidence>
<dbReference type="Pfam" id="PF00291">
    <property type="entry name" value="PALP"/>
    <property type="match status" value="1"/>
</dbReference>
<comment type="caution">
    <text evidence="8">The sequence shown here is derived from an EMBL/GenBank/DDBJ whole genome shotgun (WGS) entry which is preliminary data.</text>
</comment>
<name>A0A0M0J4C7_9EUKA</name>
<dbReference type="GO" id="GO:0006567">
    <property type="term" value="P:L-threonine catabolic process"/>
    <property type="evidence" value="ECO:0007669"/>
    <property type="project" value="TreeGrafter"/>
</dbReference>
<keyword evidence="5" id="KW-0456">Lyase</keyword>